<keyword evidence="1" id="KW-0472">Membrane</keyword>
<keyword evidence="3" id="KW-1185">Reference proteome</keyword>
<evidence type="ECO:0008006" key="4">
    <source>
        <dbReference type="Google" id="ProtNLM"/>
    </source>
</evidence>
<name>A0ABR8Q0U2_9CLOT</name>
<sequence>MNDNKNRLLALSCFLGGVVVGFLIAPIKKGMYFGNNCGNNLSKMDDLKNFEEDLEKYPIND</sequence>
<gene>
    <name evidence="2" type="ORF">H9660_02245</name>
</gene>
<reference evidence="2 3" key="1">
    <citation type="submission" date="2020-08" db="EMBL/GenBank/DDBJ databases">
        <title>A Genomic Blueprint of the Chicken Gut Microbiome.</title>
        <authorList>
            <person name="Gilroy R."/>
            <person name="Ravi A."/>
            <person name="Getino M."/>
            <person name="Pursley I."/>
            <person name="Horton D.L."/>
            <person name="Alikhan N.-F."/>
            <person name="Baker D."/>
            <person name="Gharbi K."/>
            <person name="Hall N."/>
            <person name="Watson M."/>
            <person name="Adriaenssens E.M."/>
            <person name="Foster-Nyarko E."/>
            <person name="Jarju S."/>
            <person name="Secka A."/>
            <person name="Antonio M."/>
            <person name="Oren A."/>
            <person name="Chaudhuri R."/>
            <person name="La Ragione R.M."/>
            <person name="Hildebrand F."/>
            <person name="Pallen M.J."/>
        </authorList>
    </citation>
    <scope>NUCLEOTIDE SEQUENCE [LARGE SCALE GENOMIC DNA]</scope>
    <source>
        <strain evidence="2 3">Sa3CUN1</strain>
    </source>
</reference>
<protein>
    <recommendedName>
        <fullName evidence="4">YtxH-like protein</fullName>
    </recommendedName>
</protein>
<feature type="transmembrane region" description="Helical" evidence="1">
    <location>
        <begin position="6"/>
        <end position="25"/>
    </location>
</feature>
<dbReference type="EMBL" id="JACSQZ010000005">
    <property type="protein sequence ID" value="MBD7913959.1"/>
    <property type="molecule type" value="Genomic_DNA"/>
</dbReference>
<evidence type="ECO:0000256" key="1">
    <source>
        <dbReference type="SAM" id="Phobius"/>
    </source>
</evidence>
<evidence type="ECO:0000313" key="2">
    <source>
        <dbReference type="EMBL" id="MBD7913959.1"/>
    </source>
</evidence>
<comment type="caution">
    <text evidence="2">The sequence shown here is derived from an EMBL/GenBank/DDBJ whole genome shotgun (WGS) entry which is preliminary data.</text>
</comment>
<evidence type="ECO:0000313" key="3">
    <source>
        <dbReference type="Proteomes" id="UP000640335"/>
    </source>
</evidence>
<accession>A0ABR8Q0U2</accession>
<keyword evidence="1" id="KW-0812">Transmembrane</keyword>
<proteinExistence type="predicted"/>
<dbReference type="Proteomes" id="UP000640335">
    <property type="component" value="Unassembled WGS sequence"/>
</dbReference>
<keyword evidence="1" id="KW-1133">Transmembrane helix</keyword>
<organism evidence="2 3">
    <name type="scientific">Clostridium gallinarum</name>
    <dbReference type="NCBI Taxonomy" id="2762246"/>
    <lineage>
        <taxon>Bacteria</taxon>
        <taxon>Bacillati</taxon>
        <taxon>Bacillota</taxon>
        <taxon>Clostridia</taxon>
        <taxon>Eubacteriales</taxon>
        <taxon>Clostridiaceae</taxon>
        <taxon>Clostridium</taxon>
    </lineage>
</organism>
<dbReference type="RefSeq" id="WP_191748129.1">
    <property type="nucleotide sequence ID" value="NZ_JACSQZ010000005.1"/>
</dbReference>